<dbReference type="EMBL" id="CAUJNA010000402">
    <property type="protein sequence ID" value="CAJ1376541.1"/>
    <property type="molecule type" value="Genomic_DNA"/>
</dbReference>
<feature type="zinc finger region" description="C3H1-type" evidence="1">
    <location>
        <begin position="330"/>
        <end position="358"/>
    </location>
</feature>
<proteinExistence type="predicted"/>
<feature type="compositionally biased region" description="Pro residues" evidence="2">
    <location>
        <begin position="149"/>
        <end position="158"/>
    </location>
</feature>
<evidence type="ECO:0000259" key="3">
    <source>
        <dbReference type="PROSITE" id="PS50103"/>
    </source>
</evidence>
<evidence type="ECO:0000313" key="4">
    <source>
        <dbReference type="EMBL" id="CAJ1376541.1"/>
    </source>
</evidence>
<organism evidence="4 5">
    <name type="scientific">Effrenium voratum</name>
    <dbReference type="NCBI Taxonomy" id="2562239"/>
    <lineage>
        <taxon>Eukaryota</taxon>
        <taxon>Sar</taxon>
        <taxon>Alveolata</taxon>
        <taxon>Dinophyceae</taxon>
        <taxon>Suessiales</taxon>
        <taxon>Symbiodiniaceae</taxon>
        <taxon>Effrenium</taxon>
    </lineage>
</organism>
<sequence length="406" mass="44059">MGKDKQDEWELLERLSVKELRLQALRKCVPLAQISAAIEKSDLIGLIVKAGPVLDQYDVSVGAKVWTAESIESHQPGKAKKDKEKKSKKEKPKEPEKKKKKKGDGSSDEAQAPKKSKRGRRSPSLTMMLPADAPEQVANPEAAMKALLPPEPPAPAPKALPVKAKDEAPAVIDDDDDDDAVAVVGTVPPPAPAPGAKAAGKRRRREPVEVNDDEEEQEKRRKEKEKKAKEKKEKAEREKERKEREAKEKEEKAAAERERGEPSSELPGESLGLPQARRTANTAQVGVAAAAALGFDVLPKQSSFTSNAPAPGLRPSVNPAAAAAAAGANPQGHRVCVQYLCFTRCDKGSSCPEAHIMDPEEEMRVRAKFKLQECNQGAGCTRTSCLFRHPGERVEEANLGQASKAR</sequence>
<feature type="domain" description="C3H1-type" evidence="3">
    <location>
        <begin position="330"/>
        <end position="358"/>
    </location>
</feature>
<dbReference type="GO" id="GO:0008270">
    <property type="term" value="F:zinc ion binding"/>
    <property type="evidence" value="ECO:0007669"/>
    <property type="project" value="UniProtKB-KW"/>
</dbReference>
<keyword evidence="5" id="KW-1185">Reference proteome</keyword>
<evidence type="ECO:0000313" key="5">
    <source>
        <dbReference type="Proteomes" id="UP001178507"/>
    </source>
</evidence>
<keyword evidence="1" id="KW-0479">Metal-binding</keyword>
<protein>
    <recommendedName>
        <fullName evidence="3">C3H1-type domain-containing protein</fullName>
    </recommendedName>
</protein>
<feature type="compositionally biased region" description="Basic and acidic residues" evidence="2">
    <location>
        <begin position="79"/>
        <end position="97"/>
    </location>
</feature>
<reference evidence="4" key="1">
    <citation type="submission" date="2023-08" db="EMBL/GenBank/DDBJ databases">
        <authorList>
            <person name="Chen Y."/>
            <person name="Shah S."/>
            <person name="Dougan E. K."/>
            <person name="Thang M."/>
            <person name="Chan C."/>
        </authorList>
    </citation>
    <scope>NUCLEOTIDE SEQUENCE</scope>
</reference>
<dbReference type="PROSITE" id="PS50103">
    <property type="entry name" value="ZF_C3H1"/>
    <property type="match status" value="1"/>
</dbReference>
<evidence type="ECO:0000256" key="2">
    <source>
        <dbReference type="SAM" id="MobiDB-lite"/>
    </source>
</evidence>
<keyword evidence="1" id="KW-0863">Zinc-finger</keyword>
<dbReference type="Proteomes" id="UP001178507">
    <property type="component" value="Unassembled WGS sequence"/>
</dbReference>
<name>A0AA36HWB5_9DINO</name>
<evidence type="ECO:0000256" key="1">
    <source>
        <dbReference type="PROSITE-ProRule" id="PRU00723"/>
    </source>
</evidence>
<dbReference type="AlphaFoldDB" id="A0AA36HWB5"/>
<dbReference type="InterPro" id="IPR000571">
    <property type="entry name" value="Znf_CCCH"/>
</dbReference>
<accession>A0AA36HWB5</accession>
<comment type="caution">
    <text evidence="4">The sequence shown here is derived from an EMBL/GenBank/DDBJ whole genome shotgun (WGS) entry which is preliminary data.</text>
</comment>
<feature type="region of interest" description="Disordered" evidence="2">
    <location>
        <begin position="68"/>
        <end position="272"/>
    </location>
</feature>
<feature type="compositionally biased region" description="Basic and acidic residues" evidence="2">
    <location>
        <begin position="217"/>
        <end position="262"/>
    </location>
</feature>
<gene>
    <name evidence="4" type="ORF">EVOR1521_LOCUS5583</name>
</gene>
<keyword evidence="1" id="KW-0862">Zinc</keyword>
<dbReference type="Gene3D" id="4.10.1000.10">
    <property type="entry name" value="Zinc finger, CCCH-type"/>
    <property type="match status" value="1"/>
</dbReference>